<dbReference type="InterPro" id="IPR000477">
    <property type="entry name" value="RT_dom"/>
</dbReference>
<dbReference type="Proteomes" id="UP000025227">
    <property type="component" value="Unplaced"/>
</dbReference>
<dbReference type="PANTHER" id="PTHR47331">
    <property type="entry name" value="PHD-TYPE DOMAIN-CONTAINING PROTEIN"/>
    <property type="match status" value="1"/>
</dbReference>
<dbReference type="InterPro" id="IPR043502">
    <property type="entry name" value="DNA/RNA_pol_sf"/>
</dbReference>
<feature type="domain" description="Reverse transcriptase" evidence="1">
    <location>
        <begin position="55"/>
        <end position="179"/>
    </location>
</feature>
<sequence length="222" mass="25700">MYCITFRTNLSSLLIRKRRSYALSLTHQHISRTSHLSVLHQGPLILPDLYAMLLRFRTAPYAVTADVEKAFLQIRLHELVRDATRFFWIKNVDAPVDNDNLTTYRFTRVTFGINTSPFLPGATVCHHLRATVEDEELAEEIRENLYVDNLILTANSPAEFRRKANKARRIFDDMGMNLRQFLSNETTINEAFPEEVGAQSTSQKVLGIMWDAKNDTLYTYFH</sequence>
<name>A0A7I4XUZ7_HAECO</name>
<dbReference type="Gene3D" id="3.10.10.10">
    <property type="entry name" value="HIV Type 1 Reverse Transcriptase, subunit A, domain 1"/>
    <property type="match status" value="1"/>
</dbReference>
<protein>
    <submittedName>
        <fullName evidence="3">Reverse transcriptase domain-containing protein</fullName>
    </submittedName>
</protein>
<organism evidence="2 3">
    <name type="scientific">Haemonchus contortus</name>
    <name type="common">Barber pole worm</name>
    <dbReference type="NCBI Taxonomy" id="6289"/>
    <lineage>
        <taxon>Eukaryota</taxon>
        <taxon>Metazoa</taxon>
        <taxon>Ecdysozoa</taxon>
        <taxon>Nematoda</taxon>
        <taxon>Chromadorea</taxon>
        <taxon>Rhabditida</taxon>
        <taxon>Rhabditina</taxon>
        <taxon>Rhabditomorpha</taxon>
        <taxon>Strongyloidea</taxon>
        <taxon>Trichostrongylidae</taxon>
        <taxon>Haemonchus</taxon>
    </lineage>
</organism>
<dbReference type="WBParaSite" id="HCON_00007210-00001">
    <property type="protein sequence ID" value="HCON_00007210-00001"/>
    <property type="gene ID" value="HCON_00007210"/>
</dbReference>
<evidence type="ECO:0000313" key="2">
    <source>
        <dbReference type="Proteomes" id="UP000025227"/>
    </source>
</evidence>
<dbReference type="InterPro" id="IPR043128">
    <property type="entry name" value="Rev_trsase/Diguanyl_cyclase"/>
</dbReference>
<evidence type="ECO:0000259" key="1">
    <source>
        <dbReference type="Pfam" id="PF00078"/>
    </source>
</evidence>
<evidence type="ECO:0000313" key="3">
    <source>
        <dbReference type="WBParaSite" id="HCON_00007210-00001"/>
    </source>
</evidence>
<dbReference type="OrthoDB" id="5920525at2759"/>
<dbReference type="SUPFAM" id="SSF56672">
    <property type="entry name" value="DNA/RNA polymerases"/>
    <property type="match status" value="1"/>
</dbReference>
<dbReference type="AlphaFoldDB" id="A0A7I4XUZ7"/>
<accession>A0A7I4XUZ7</accession>
<dbReference type="OMA" id="CKIGINA"/>
<proteinExistence type="predicted"/>
<reference evidence="3" key="1">
    <citation type="submission" date="2020-12" db="UniProtKB">
        <authorList>
            <consortium name="WormBaseParasite"/>
        </authorList>
    </citation>
    <scope>IDENTIFICATION</scope>
    <source>
        <strain evidence="3">MHco3</strain>
    </source>
</reference>
<dbReference type="Gene3D" id="3.30.70.270">
    <property type="match status" value="1"/>
</dbReference>
<keyword evidence="2" id="KW-1185">Reference proteome</keyword>
<dbReference type="Pfam" id="PF00078">
    <property type="entry name" value="RVT_1"/>
    <property type="match status" value="1"/>
</dbReference>